<dbReference type="InterPro" id="IPR041413">
    <property type="entry name" value="MLTR_LBD"/>
</dbReference>
<proteinExistence type="predicted"/>
<feature type="domain" description="MmyB-like transcription regulator ligand binding" evidence="1">
    <location>
        <begin position="13"/>
        <end position="58"/>
    </location>
</feature>
<evidence type="ECO:0000313" key="2">
    <source>
        <dbReference type="EMBL" id="MFI5679864.1"/>
    </source>
</evidence>
<name>A0ABW7YCL5_STRCE</name>
<sequence>MPGPRGEEAALRACFHHPVAGDLVLDRDALTCGKEPDQEIVVWTAEPRTPSHKGLRVLASRTSLSRGNQA</sequence>
<evidence type="ECO:0000259" key="1">
    <source>
        <dbReference type="Pfam" id="PF17765"/>
    </source>
</evidence>
<accession>A0ABW7YCL5</accession>
<keyword evidence="3" id="KW-1185">Reference proteome</keyword>
<dbReference type="EMBL" id="JBITDC010000017">
    <property type="protein sequence ID" value="MFI5679864.1"/>
    <property type="molecule type" value="Genomic_DNA"/>
</dbReference>
<dbReference type="Pfam" id="PF17765">
    <property type="entry name" value="MLTR_LBD"/>
    <property type="match status" value="1"/>
</dbReference>
<gene>
    <name evidence="2" type="ORF">ACIA8P_35425</name>
</gene>
<dbReference type="Proteomes" id="UP001612415">
    <property type="component" value="Unassembled WGS sequence"/>
</dbReference>
<evidence type="ECO:0000313" key="3">
    <source>
        <dbReference type="Proteomes" id="UP001612415"/>
    </source>
</evidence>
<protein>
    <recommendedName>
        <fullName evidence="1">MmyB-like transcription regulator ligand binding domain-containing protein</fullName>
    </recommendedName>
</protein>
<reference evidence="2 3" key="1">
    <citation type="submission" date="2024-10" db="EMBL/GenBank/DDBJ databases">
        <title>The Natural Products Discovery Center: Release of the First 8490 Sequenced Strains for Exploring Actinobacteria Biosynthetic Diversity.</title>
        <authorList>
            <person name="Kalkreuter E."/>
            <person name="Kautsar S.A."/>
            <person name="Yang D."/>
            <person name="Bader C.D."/>
            <person name="Teijaro C.N."/>
            <person name="Fluegel L."/>
            <person name="Davis C.M."/>
            <person name="Simpson J.R."/>
            <person name="Lauterbach L."/>
            <person name="Steele A.D."/>
            <person name="Gui C."/>
            <person name="Meng S."/>
            <person name="Li G."/>
            <person name="Viehrig K."/>
            <person name="Ye F."/>
            <person name="Su P."/>
            <person name="Kiefer A.F."/>
            <person name="Nichols A."/>
            <person name="Cepeda A.J."/>
            <person name="Yan W."/>
            <person name="Fan B."/>
            <person name="Jiang Y."/>
            <person name="Adhikari A."/>
            <person name="Zheng C.-J."/>
            <person name="Schuster L."/>
            <person name="Cowan T.M."/>
            <person name="Smanski M.J."/>
            <person name="Chevrette M.G."/>
            <person name="De Carvalho L.P.S."/>
            <person name="Shen B."/>
        </authorList>
    </citation>
    <scope>NUCLEOTIDE SEQUENCE [LARGE SCALE GENOMIC DNA]</scope>
    <source>
        <strain evidence="2 3">NPDC051599</strain>
    </source>
</reference>
<organism evidence="2 3">
    <name type="scientific">Streptomyces cellulosae</name>
    <dbReference type="NCBI Taxonomy" id="1968"/>
    <lineage>
        <taxon>Bacteria</taxon>
        <taxon>Bacillati</taxon>
        <taxon>Actinomycetota</taxon>
        <taxon>Actinomycetes</taxon>
        <taxon>Kitasatosporales</taxon>
        <taxon>Streptomycetaceae</taxon>
        <taxon>Streptomyces</taxon>
    </lineage>
</organism>
<dbReference type="RefSeq" id="WP_398660285.1">
    <property type="nucleotide sequence ID" value="NZ_JBITDC010000017.1"/>
</dbReference>
<comment type="caution">
    <text evidence="2">The sequence shown here is derived from an EMBL/GenBank/DDBJ whole genome shotgun (WGS) entry which is preliminary data.</text>
</comment>